<gene>
    <name evidence="8" type="ORF">IFM89_007687</name>
</gene>
<dbReference type="InterPro" id="IPR018247">
    <property type="entry name" value="EF_Hand_1_Ca_BS"/>
</dbReference>
<keyword evidence="6" id="KW-1133">Transmembrane helix</keyword>
<keyword evidence="4" id="KW-1015">Disulfide bond</keyword>
<dbReference type="InterPro" id="IPR011992">
    <property type="entry name" value="EF-hand-dom_pair"/>
</dbReference>
<evidence type="ECO:0000259" key="7">
    <source>
        <dbReference type="PROSITE" id="PS50222"/>
    </source>
</evidence>
<dbReference type="PROSITE" id="PS50222">
    <property type="entry name" value="EF_HAND_2"/>
    <property type="match status" value="2"/>
</dbReference>
<dbReference type="EMBL" id="JADFTS010000001">
    <property type="protein sequence ID" value="KAF9623989.1"/>
    <property type="molecule type" value="Genomic_DNA"/>
</dbReference>
<protein>
    <recommendedName>
        <fullName evidence="7">EF-hand domain-containing protein</fullName>
    </recommendedName>
</protein>
<dbReference type="GO" id="GO:0005783">
    <property type="term" value="C:endoplasmic reticulum"/>
    <property type="evidence" value="ECO:0007669"/>
    <property type="project" value="TreeGrafter"/>
</dbReference>
<comment type="subcellular location">
    <subcellularLocation>
        <location evidence="1">Secreted</location>
    </subcellularLocation>
</comment>
<keyword evidence="3" id="KW-0106">Calcium</keyword>
<dbReference type="Pfam" id="PF10591">
    <property type="entry name" value="SPARC_Ca_bdg"/>
    <property type="match status" value="1"/>
</dbReference>
<evidence type="ECO:0000256" key="1">
    <source>
        <dbReference type="ARBA" id="ARBA00004613"/>
    </source>
</evidence>
<name>A0A835IUN5_9MAGN</name>
<accession>A0A835IUN5</accession>
<dbReference type="PANTHER" id="PTHR10827:SF101">
    <property type="entry name" value="CALCIUM-BINDING EF HAND FAMILY PROTEIN"/>
    <property type="match status" value="1"/>
</dbReference>
<organism evidence="8 9">
    <name type="scientific">Coptis chinensis</name>
    <dbReference type="NCBI Taxonomy" id="261450"/>
    <lineage>
        <taxon>Eukaryota</taxon>
        <taxon>Viridiplantae</taxon>
        <taxon>Streptophyta</taxon>
        <taxon>Embryophyta</taxon>
        <taxon>Tracheophyta</taxon>
        <taxon>Spermatophyta</taxon>
        <taxon>Magnoliopsida</taxon>
        <taxon>Ranunculales</taxon>
        <taxon>Ranunculaceae</taxon>
        <taxon>Coptidoideae</taxon>
        <taxon>Coptis</taxon>
    </lineage>
</organism>
<feature type="domain" description="EF-hand" evidence="7">
    <location>
        <begin position="198"/>
        <end position="227"/>
    </location>
</feature>
<sequence>MGRTPAIILYIGVAILLLFLISHSPKTTSNHPHRRLKLRKNFTFSPTTTAGIDKHHDHIPFDPLIADMERRREDREWEKRHKEIVDAPGAESQPEWEDFMDAEDYLNDEHQFNVTSRLMDLFPKIDVHPADGYITEAELTDWNVRLAQKEVFHRTERDMELHDKNHDGLISFANYEPPAWARNLDNNSLTYDMGWWKEEHFNASDADGDGLLNKTEFNDFLHPADSTNPRLLHWLCKEEVRERDSDKDGKLNFKEFFHGLFDLVRNYDEEVHNSSHEFDNHMEGPAKILFGQLDKDRDGFLSEEELLPIIGKLHPSEQYYAKQQADYIINQVIWILVVEINLHLDQ</sequence>
<dbReference type="GO" id="GO:0005576">
    <property type="term" value="C:extracellular region"/>
    <property type="evidence" value="ECO:0007669"/>
    <property type="project" value="UniProtKB-SubCell"/>
</dbReference>
<dbReference type="InterPro" id="IPR002048">
    <property type="entry name" value="EF_hand_dom"/>
</dbReference>
<evidence type="ECO:0000256" key="3">
    <source>
        <dbReference type="ARBA" id="ARBA00022837"/>
    </source>
</evidence>
<dbReference type="OrthoDB" id="293868at2759"/>
<keyword evidence="6" id="KW-0472">Membrane</keyword>
<evidence type="ECO:0000256" key="6">
    <source>
        <dbReference type="SAM" id="Phobius"/>
    </source>
</evidence>
<evidence type="ECO:0000313" key="9">
    <source>
        <dbReference type="Proteomes" id="UP000631114"/>
    </source>
</evidence>
<keyword evidence="5" id="KW-0325">Glycoprotein</keyword>
<keyword evidence="9" id="KW-1185">Reference proteome</keyword>
<evidence type="ECO:0000256" key="5">
    <source>
        <dbReference type="ARBA" id="ARBA00023180"/>
    </source>
</evidence>
<evidence type="ECO:0000256" key="4">
    <source>
        <dbReference type="ARBA" id="ARBA00023157"/>
    </source>
</evidence>
<dbReference type="Proteomes" id="UP000631114">
    <property type="component" value="Unassembled WGS sequence"/>
</dbReference>
<dbReference type="InterPro" id="IPR019577">
    <property type="entry name" value="SPARC/Testican_Ca-bd-dom"/>
</dbReference>
<dbReference type="FunFam" id="1.10.238.10:FF:000328">
    <property type="entry name" value="Calcium-binding EF hand family protein"/>
    <property type="match status" value="1"/>
</dbReference>
<dbReference type="SUPFAM" id="SSF47473">
    <property type="entry name" value="EF-hand"/>
    <property type="match status" value="2"/>
</dbReference>
<evidence type="ECO:0000313" key="8">
    <source>
        <dbReference type="EMBL" id="KAF9623989.1"/>
    </source>
</evidence>
<evidence type="ECO:0000256" key="2">
    <source>
        <dbReference type="ARBA" id="ARBA00022525"/>
    </source>
</evidence>
<comment type="caution">
    <text evidence="8">The sequence shown here is derived from an EMBL/GenBank/DDBJ whole genome shotgun (WGS) entry which is preliminary data.</text>
</comment>
<dbReference type="SMART" id="SM00054">
    <property type="entry name" value="EFh"/>
    <property type="match status" value="3"/>
</dbReference>
<feature type="domain" description="EF-hand" evidence="7">
    <location>
        <begin position="281"/>
        <end position="316"/>
    </location>
</feature>
<proteinExistence type="predicted"/>
<dbReference type="PROSITE" id="PS00018">
    <property type="entry name" value="EF_HAND_1"/>
    <property type="match status" value="3"/>
</dbReference>
<reference evidence="8 9" key="1">
    <citation type="submission" date="2020-10" db="EMBL/GenBank/DDBJ databases">
        <title>The Coptis chinensis genome and diversification of protoberbering-type alkaloids.</title>
        <authorList>
            <person name="Wang B."/>
            <person name="Shu S."/>
            <person name="Song C."/>
            <person name="Liu Y."/>
        </authorList>
    </citation>
    <scope>NUCLEOTIDE SEQUENCE [LARGE SCALE GENOMIC DNA]</scope>
    <source>
        <strain evidence="8">HL-2020</strain>
        <tissue evidence="8">Leaf</tissue>
    </source>
</reference>
<dbReference type="GO" id="GO:0005509">
    <property type="term" value="F:calcium ion binding"/>
    <property type="evidence" value="ECO:0007669"/>
    <property type="project" value="InterPro"/>
</dbReference>
<dbReference type="Pfam" id="PF13202">
    <property type="entry name" value="EF-hand_5"/>
    <property type="match status" value="1"/>
</dbReference>
<keyword evidence="2" id="KW-0964">Secreted</keyword>
<dbReference type="Gene3D" id="1.10.238.10">
    <property type="entry name" value="EF-hand"/>
    <property type="match status" value="3"/>
</dbReference>
<feature type="transmembrane region" description="Helical" evidence="6">
    <location>
        <begin position="7"/>
        <end position="25"/>
    </location>
</feature>
<dbReference type="AlphaFoldDB" id="A0A835IUN5"/>
<dbReference type="PANTHER" id="PTHR10827">
    <property type="entry name" value="RETICULOCALBIN"/>
    <property type="match status" value="1"/>
</dbReference>
<keyword evidence="6" id="KW-0812">Transmembrane</keyword>